<dbReference type="EMBL" id="NMUH01006003">
    <property type="protein sequence ID" value="MQM14204.1"/>
    <property type="molecule type" value="Genomic_DNA"/>
</dbReference>
<dbReference type="PANTHER" id="PTHR35493:SF1">
    <property type="entry name" value="STRUCTURAL MAINTENANCE OF CHROMOSOMES PROTEIN"/>
    <property type="match status" value="1"/>
</dbReference>
<evidence type="ECO:0000313" key="3">
    <source>
        <dbReference type="EMBL" id="MQM14204.1"/>
    </source>
</evidence>
<accession>A0A843X6V2</accession>
<feature type="compositionally biased region" description="Low complexity" evidence="2">
    <location>
        <begin position="304"/>
        <end position="317"/>
    </location>
</feature>
<feature type="non-terminal residue" evidence="3">
    <location>
        <position position="1"/>
    </location>
</feature>
<feature type="compositionally biased region" description="Low complexity" evidence="2">
    <location>
        <begin position="55"/>
        <end position="78"/>
    </location>
</feature>
<keyword evidence="1" id="KW-0175">Coiled coil</keyword>
<sequence>MAAGGPSIGPSSRYASLDSLSPDAPSPSPPPSSRKHHLPSLRRLIGSSAGRRGPSDPASAPGNGGSSSRSSSRALVPAKSGDASSGGGQKLGSMVRKLMDKRPGKSGSSDAAKLVVPGGRIAEDLKKAVAAGGKKESSLATLHQKFFQKGGLVGERTPAKALTEVKTNTRTLAMVLRSERELLTQNAEYEVEISQIRLLLEEKDREVDKLKDLCLKQREEIKALKDAILFPDVMNAQLQVLLDKQGSELKQAKQVIPMLQEQVSSLTGQLKSLAVDLAEVKADKYSARTCFDGHATSPRTPTYDQEASDSSDFSSEEQVTPGSPDDMLVEDLNPCLTPRFSKTKSKVTDDLPHKFFHSLESEYDEMMGYAYGSFGSST</sequence>
<dbReference type="AlphaFoldDB" id="A0A843X6V2"/>
<evidence type="ECO:0000256" key="2">
    <source>
        <dbReference type="SAM" id="MobiDB-lite"/>
    </source>
</evidence>
<dbReference type="PANTHER" id="PTHR35493">
    <property type="entry name" value="STRUCTURAL MAINTENANCE OF CHROMOSOMES PROTEIN"/>
    <property type="match status" value="1"/>
</dbReference>
<organism evidence="3 4">
    <name type="scientific">Colocasia esculenta</name>
    <name type="common">Wild taro</name>
    <name type="synonym">Arum esculentum</name>
    <dbReference type="NCBI Taxonomy" id="4460"/>
    <lineage>
        <taxon>Eukaryota</taxon>
        <taxon>Viridiplantae</taxon>
        <taxon>Streptophyta</taxon>
        <taxon>Embryophyta</taxon>
        <taxon>Tracheophyta</taxon>
        <taxon>Spermatophyta</taxon>
        <taxon>Magnoliopsida</taxon>
        <taxon>Liliopsida</taxon>
        <taxon>Araceae</taxon>
        <taxon>Aroideae</taxon>
        <taxon>Colocasieae</taxon>
        <taxon>Colocasia</taxon>
    </lineage>
</organism>
<protein>
    <submittedName>
        <fullName evidence="3">Uncharacterized protein</fullName>
    </submittedName>
</protein>
<evidence type="ECO:0000313" key="4">
    <source>
        <dbReference type="Proteomes" id="UP000652761"/>
    </source>
</evidence>
<proteinExistence type="predicted"/>
<feature type="coiled-coil region" evidence="1">
    <location>
        <begin position="186"/>
        <end position="227"/>
    </location>
</feature>
<keyword evidence="4" id="KW-1185">Reference proteome</keyword>
<comment type="caution">
    <text evidence="3">The sequence shown here is derived from an EMBL/GenBank/DDBJ whole genome shotgun (WGS) entry which is preliminary data.</text>
</comment>
<dbReference type="OrthoDB" id="760436at2759"/>
<gene>
    <name evidence="3" type="ORF">Taro_047135</name>
</gene>
<dbReference type="Proteomes" id="UP000652761">
    <property type="component" value="Unassembled WGS sequence"/>
</dbReference>
<feature type="region of interest" description="Disordered" evidence="2">
    <location>
        <begin position="1"/>
        <end position="113"/>
    </location>
</feature>
<name>A0A843X6V2_COLES</name>
<feature type="region of interest" description="Disordered" evidence="2">
    <location>
        <begin position="291"/>
        <end position="334"/>
    </location>
</feature>
<reference evidence="3" key="1">
    <citation type="submission" date="2017-07" db="EMBL/GenBank/DDBJ databases">
        <title>Taro Niue Genome Assembly and Annotation.</title>
        <authorList>
            <person name="Atibalentja N."/>
            <person name="Keating K."/>
            <person name="Fields C.J."/>
        </authorList>
    </citation>
    <scope>NUCLEOTIDE SEQUENCE</scope>
    <source>
        <strain evidence="3">Niue_2</strain>
        <tissue evidence="3">Leaf</tissue>
    </source>
</reference>
<evidence type="ECO:0000256" key="1">
    <source>
        <dbReference type="SAM" id="Coils"/>
    </source>
</evidence>